<dbReference type="InterPro" id="IPR002933">
    <property type="entry name" value="Peptidase_M20"/>
</dbReference>
<dbReference type="NCBIfam" id="TIGR01891">
    <property type="entry name" value="amidohydrolases"/>
    <property type="match status" value="1"/>
</dbReference>
<dbReference type="CDD" id="cd05666">
    <property type="entry name" value="M20_Acy1-like"/>
    <property type="match status" value="1"/>
</dbReference>
<protein>
    <submittedName>
        <fullName evidence="4">Amidohydrolase family protein</fullName>
    </submittedName>
</protein>
<reference evidence="4 5" key="1">
    <citation type="submission" date="2015-11" db="EMBL/GenBank/DDBJ databases">
        <title>Exploring the genomic traits of fungus-feeding bacterial genus Collimonas.</title>
        <authorList>
            <person name="Song C."/>
            <person name="Schmidt R."/>
            <person name="de Jager V."/>
            <person name="Krzyzanowska D."/>
            <person name="Jongedijk E."/>
            <person name="Cankar K."/>
            <person name="Beekwilder J."/>
            <person name="van Veen A."/>
            <person name="de Boer W."/>
            <person name="van Veen J.A."/>
            <person name="Garbeva P."/>
        </authorList>
    </citation>
    <scope>NUCLEOTIDE SEQUENCE [LARGE SCALE GENOMIC DNA]</scope>
    <source>
        <strain evidence="4 5">Ter6</strain>
    </source>
</reference>
<dbReference type="SUPFAM" id="SSF55031">
    <property type="entry name" value="Bacterial exopeptidase dimerisation domain"/>
    <property type="match status" value="1"/>
</dbReference>
<evidence type="ECO:0000313" key="5">
    <source>
        <dbReference type="Proteomes" id="UP000072421"/>
    </source>
</evidence>
<gene>
    <name evidence="4" type="ORF">CFter6_3395</name>
</gene>
<feature type="binding site" evidence="2">
    <location>
        <position position="108"/>
    </location>
    <ligand>
        <name>Mn(2+)</name>
        <dbReference type="ChEBI" id="CHEBI:29035"/>
        <label>2</label>
    </ligand>
</feature>
<dbReference type="AlphaFoldDB" id="A0A127PE01"/>
<evidence type="ECO:0000259" key="3">
    <source>
        <dbReference type="Pfam" id="PF07687"/>
    </source>
</evidence>
<proteinExistence type="predicted"/>
<feature type="domain" description="Peptidase M20 dimerisation" evidence="3">
    <location>
        <begin position="193"/>
        <end position="290"/>
    </location>
</feature>
<feature type="binding site" evidence="2">
    <location>
        <position position="374"/>
    </location>
    <ligand>
        <name>Mn(2+)</name>
        <dbReference type="ChEBI" id="CHEBI:29035"/>
        <label>2</label>
    </ligand>
</feature>
<feature type="binding site" evidence="2">
    <location>
        <position position="143"/>
    </location>
    <ligand>
        <name>Mn(2+)</name>
        <dbReference type="ChEBI" id="CHEBI:29035"/>
        <label>2</label>
    </ligand>
</feature>
<keyword evidence="2" id="KW-0464">Manganese</keyword>
<sequence length="412" mass="45186">MNEIAQGPAMQLIDFPNLDQLVALRHDIHAHPELAYEEHRTAEQVATTLEGWGIAVTRGVGKTGVVATLSNGNSQRAISLRADMDALPMQEENTMPHRSRHDGRMHACGHDGHTVMLLAAAYHLHTARRFAGTVNLIFQPAEEDGAGALAMVEDRLFERFPCDAIFGMHNWPGLAVGTFVAEPGGREASCSVFTITVRGKGGHVGTPHVTTEALLAAAQIATQIQNIVARSLSPTDPAVVSVTRLEAGTAFNVIPDTAWLGGSVRTYDEHVLQRIEERLRHIAEHVALSYECSMDFVFTREMPALINDPAATARCRRVIKDWLGEQALITLPPLMTSEDFSFMLERRPGCYVLIGNGNDEHRDRQAALGPCALHNPHYDFNDALIPLGASFWVRLVEDYLPVSCIKPEGDNN</sequence>
<dbReference type="PATRIC" id="fig|158899.10.peg.3375"/>
<evidence type="ECO:0000256" key="1">
    <source>
        <dbReference type="ARBA" id="ARBA00022801"/>
    </source>
</evidence>
<organism evidence="4">
    <name type="scientific">Collimonas fungivorans</name>
    <dbReference type="NCBI Taxonomy" id="158899"/>
    <lineage>
        <taxon>Bacteria</taxon>
        <taxon>Pseudomonadati</taxon>
        <taxon>Pseudomonadota</taxon>
        <taxon>Betaproteobacteria</taxon>
        <taxon>Burkholderiales</taxon>
        <taxon>Oxalobacteraceae</taxon>
        <taxon>Collimonas</taxon>
    </lineage>
</organism>
<keyword evidence="1 4" id="KW-0378">Hydrolase</keyword>
<dbReference type="GO" id="GO:0050118">
    <property type="term" value="F:N-acetyldiaminopimelate deacetylase activity"/>
    <property type="evidence" value="ECO:0007669"/>
    <property type="project" value="UniProtKB-ARBA"/>
</dbReference>
<dbReference type="Pfam" id="PF01546">
    <property type="entry name" value="Peptidase_M20"/>
    <property type="match status" value="1"/>
</dbReference>
<keyword evidence="2" id="KW-0479">Metal-binding</keyword>
<dbReference type="PANTHER" id="PTHR11014">
    <property type="entry name" value="PEPTIDASE M20 FAMILY MEMBER"/>
    <property type="match status" value="1"/>
</dbReference>
<dbReference type="InterPro" id="IPR017439">
    <property type="entry name" value="Amidohydrolase"/>
</dbReference>
<evidence type="ECO:0000313" key="4">
    <source>
        <dbReference type="EMBL" id="AMO96028.1"/>
    </source>
</evidence>
<accession>A0A127PE01</accession>
<name>A0A127PE01_9BURK</name>
<dbReference type="GO" id="GO:0046872">
    <property type="term" value="F:metal ion binding"/>
    <property type="evidence" value="ECO:0007669"/>
    <property type="project" value="UniProtKB-KW"/>
</dbReference>
<dbReference type="Gene3D" id="3.30.70.360">
    <property type="match status" value="1"/>
</dbReference>
<dbReference type="FunFam" id="3.30.70.360:FF:000001">
    <property type="entry name" value="N-acetyldiaminopimelate deacetylase"/>
    <property type="match status" value="1"/>
</dbReference>
<dbReference type="Pfam" id="PF07687">
    <property type="entry name" value="M20_dimer"/>
    <property type="match status" value="1"/>
</dbReference>
<dbReference type="GO" id="GO:0019877">
    <property type="term" value="P:diaminopimelate biosynthetic process"/>
    <property type="evidence" value="ECO:0007669"/>
    <property type="project" value="UniProtKB-ARBA"/>
</dbReference>
<evidence type="ECO:0000256" key="2">
    <source>
        <dbReference type="PIRSR" id="PIRSR005962-1"/>
    </source>
</evidence>
<comment type="cofactor">
    <cofactor evidence="2">
        <name>Mn(2+)</name>
        <dbReference type="ChEBI" id="CHEBI:29035"/>
    </cofactor>
    <text evidence="2">The Mn(2+) ion enhances activity.</text>
</comment>
<dbReference type="OrthoDB" id="8875216at2"/>
<dbReference type="InterPro" id="IPR011650">
    <property type="entry name" value="Peptidase_M20_dimer"/>
</dbReference>
<dbReference type="Gene3D" id="3.40.630.10">
    <property type="entry name" value="Zn peptidases"/>
    <property type="match status" value="1"/>
</dbReference>
<dbReference type="PIRSF" id="PIRSF005962">
    <property type="entry name" value="Pept_M20D_amidohydro"/>
    <property type="match status" value="1"/>
</dbReference>
<feature type="binding site" evidence="2">
    <location>
        <position position="169"/>
    </location>
    <ligand>
        <name>Mn(2+)</name>
        <dbReference type="ChEBI" id="CHEBI:29035"/>
        <label>2</label>
    </ligand>
</feature>
<dbReference type="InterPro" id="IPR036264">
    <property type="entry name" value="Bact_exopeptidase_dim_dom"/>
</dbReference>
<dbReference type="PANTHER" id="PTHR11014:SF63">
    <property type="entry name" value="METALLOPEPTIDASE, PUTATIVE (AFU_ORTHOLOGUE AFUA_6G09600)-RELATED"/>
    <property type="match status" value="1"/>
</dbReference>
<dbReference type="Proteomes" id="UP000072421">
    <property type="component" value="Chromosome"/>
</dbReference>
<feature type="binding site" evidence="2">
    <location>
        <position position="110"/>
    </location>
    <ligand>
        <name>Mn(2+)</name>
        <dbReference type="ChEBI" id="CHEBI:29035"/>
        <label>2</label>
    </ligand>
</feature>
<dbReference type="EMBL" id="CP013232">
    <property type="protein sequence ID" value="AMO96028.1"/>
    <property type="molecule type" value="Genomic_DNA"/>
</dbReference>
<dbReference type="SUPFAM" id="SSF53187">
    <property type="entry name" value="Zn-dependent exopeptidases"/>
    <property type="match status" value="1"/>
</dbReference>